<feature type="non-terminal residue" evidence="1">
    <location>
        <position position="1"/>
    </location>
</feature>
<keyword evidence="2" id="KW-1185">Reference proteome</keyword>
<evidence type="ECO:0000313" key="2">
    <source>
        <dbReference type="Proteomes" id="UP000265520"/>
    </source>
</evidence>
<dbReference type="Proteomes" id="UP000265520">
    <property type="component" value="Unassembled WGS sequence"/>
</dbReference>
<name>A0A392QQ09_9FABA</name>
<sequence>LHNSCPICRQQITVSSDEDEDECGEEGGGEGRLRRCLRWTRLSSLWPFHGRYRRVHPQRDNGSASSSTIRGD</sequence>
<reference evidence="1 2" key="1">
    <citation type="journal article" date="2018" name="Front. Plant Sci.">
        <title>Red Clover (Trifolium pratense) and Zigzag Clover (T. medium) - A Picture of Genomic Similarities and Differences.</title>
        <authorList>
            <person name="Dluhosova J."/>
            <person name="Istvanek J."/>
            <person name="Nedelnik J."/>
            <person name="Repkova J."/>
        </authorList>
    </citation>
    <scope>NUCLEOTIDE SEQUENCE [LARGE SCALE GENOMIC DNA]</scope>
    <source>
        <strain evidence="2">cv. 10/8</strain>
        <tissue evidence="1">Leaf</tissue>
    </source>
</reference>
<organism evidence="1 2">
    <name type="scientific">Trifolium medium</name>
    <dbReference type="NCBI Taxonomy" id="97028"/>
    <lineage>
        <taxon>Eukaryota</taxon>
        <taxon>Viridiplantae</taxon>
        <taxon>Streptophyta</taxon>
        <taxon>Embryophyta</taxon>
        <taxon>Tracheophyta</taxon>
        <taxon>Spermatophyta</taxon>
        <taxon>Magnoliopsida</taxon>
        <taxon>eudicotyledons</taxon>
        <taxon>Gunneridae</taxon>
        <taxon>Pentapetalae</taxon>
        <taxon>rosids</taxon>
        <taxon>fabids</taxon>
        <taxon>Fabales</taxon>
        <taxon>Fabaceae</taxon>
        <taxon>Papilionoideae</taxon>
        <taxon>50 kb inversion clade</taxon>
        <taxon>NPAAA clade</taxon>
        <taxon>Hologalegina</taxon>
        <taxon>IRL clade</taxon>
        <taxon>Trifolieae</taxon>
        <taxon>Trifolium</taxon>
    </lineage>
</organism>
<protein>
    <submittedName>
        <fullName evidence="1">E3 ubiquitin-protein ligase RING1-like</fullName>
    </submittedName>
</protein>
<proteinExistence type="predicted"/>
<accession>A0A392QQ09</accession>
<dbReference type="AlphaFoldDB" id="A0A392QQ09"/>
<comment type="caution">
    <text evidence="1">The sequence shown here is derived from an EMBL/GenBank/DDBJ whole genome shotgun (WGS) entry which is preliminary data.</text>
</comment>
<evidence type="ECO:0000313" key="1">
    <source>
        <dbReference type="EMBL" id="MCI25365.1"/>
    </source>
</evidence>
<dbReference type="EMBL" id="LXQA010146809">
    <property type="protein sequence ID" value="MCI25365.1"/>
    <property type="molecule type" value="Genomic_DNA"/>
</dbReference>